<dbReference type="Proteomes" id="UP001225034">
    <property type="component" value="Unassembled WGS sequence"/>
</dbReference>
<reference evidence="1 2" key="1">
    <citation type="submission" date="2023-07" db="EMBL/GenBank/DDBJ databases">
        <title>Genomic Encyclopedia of Type Strains, Phase IV (KMG-IV): sequencing the most valuable type-strain genomes for metagenomic binning, comparative biology and taxonomic classification.</title>
        <authorList>
            <person name="Goeker M."/>
        </authorList>
    </citation>
    <scope>NUCLEOTIDE SEQUENCE [LARGE SCALE GENOMIC DNA]</scope>
    <source>
        <strain evidence="1 2">DSM 19154</strain>
    </source>
</reference>
<dbReference type="RefSeq" id="WP_306980307.1">
    <property type="nucleotide sequence ID" value="NZ_JAUSUA010000001.1"/>
</dbReference>
<name>A0ABT9YE59_9BACI</name>
<gene>
    <name evidence="1" type="ORF">J2S05_000908</name>
</gene>
<comment type="caution">
    <text evidence="1">The sequence shown here is derived from an EMBL/GenBank/DDBJ whole genome shotgun (WGS) entry which is preliminary data.</text>
</comment>
<evidence type="ECO:0000313" key="2">
    <source>
        <dbReference type="Proteomes" id="UP001225034"/>
    </source>
</evidence>
<organism evidence="1 2">
    <name type="scientific">Alkalicoccobacillus murimartini</name>
    <dbReference type="NCBI Taxonomy" id="171685"/>
    <lineage>
        <taxon>Bacteria</taxon>
        <taxon>Bacillati</taxon>
        <taxon>Bacillota</taxon>
        <taxon>Bacilli</taxon>
        <taxon>Bacillales</taxon>
        <taxon>Bacillaceae</taxon>
        <taxon>Alkalicoccobacillus</taxon>
    </lineage>
</organism>
<dbReference type="EMBL" id="JAUSUA010000001">
    <property type="protein sequence ID" value="MDQ0206134.1"/>
    <property type="molecule type" value="Genomic_DNA"/>
</dbReference>
<protein>
    <submittedName>
        <fullName evidence="1">Uncharacterized protein</fullName>
    </submittedName>
</protein>
<accession>A0ABT9YE59</accession>
<evidence type="ECO:0000313" key="1">
    <source>
        <dbReference type="EMBL" id="MDQ0206134.1"/>
    </source>
</evidence>
<proteinExistence type="predicted"/>
<sequence>MKKGLLVIGIVVCCLIGAAVLRSLVVESKELNRDMSYEQIDEVYLDSEVGDLDPSNIKVIPEGTKQFKNLFTYYDVTFALNETNKIIYVSTVDSDSKTSEGISVGADKSDIIIKYGRNYYGKTTDTGETYISYQDRHAEIRFWLDQEERLYLIELIRV</sequence>
<keyword evidence="2" id="KW-1185">Reference proteome</keyword>